<dbReference type="Proteomes" id="UP000470302">
    <property type="component" value="Unassembled WGS sequence"/>
</dbReference>
<dbReference type="EMBL" id="WWCW01000120">
    <property type="protein sequence ID" value="MYM90428.1"/>
    <property type="molecule type" value="Genomic_DNA"/>
</dbReference>
<name>A0A845GC10_9BURK</name>
<evidence type="ECO:0000313" key="3">
    <source>
        <dbReference type="Proteomes" id="UP000470302"/>
    </source>
</evidence>
<dbReference type="Gene3D" id="3.10.180.10">
    <property type="entry name" value="2,3-Dihydroxybiphenyl 1,2-Dioxygenase, domain 1"/>
    <property type="match status" value="1"/>
</dbReference>
<dbReference type="Pfam" id="PF13468">
    <property type="entry name" value="Glyoxalase_3"/>
    <property type="match status" value="1"/>
</dbReference>
<dbReference type="AlphaFoldDB" id="A0A845GC10"/>
<gene>
    <name evidence="2" type="ORF">GTP91_25050</name>
</gene>
<organism evidence="2 3">
    <name type="scientific">Duganella vulcania</name>
    <dbReference type="NCBI Taxonomy" id="2692166"/>
    <lineage>
        <taxon>Bacteria</taxon>
        <taxon>Pseudomonadati</taxon>
        <taxon>Pseudomonadota</taxon>
        <taxon>Betaproteobacteria</taxon>
        <taxon>Burkholderiales</taxon>
        <taxon>Oxalobacteraceae</taxon>
        <taxon>Telluria group</taxon>
        <taxon>Duganella</taxon>
    </lineage>
</organism>
<dbReference type="InterPro" id="IPR029068">
    <property type="entry name" value="Glyas_Bleomycin-R_OHBP_Dase"/>
</dbReference>
<comment type="caution">
    <text evidence="2">The sequence shown here is derived from an EMBL/GenBank/DDBJ whole genome shotgun (WGS) entry which is preliminary data.</text>
</comment>
<evidence type="ECO:0000313" key="2">
    <source>
        <dbReference type="EMBL" id="MYM90428.1"/>
    </source>
</evidence>
<dbReference type="InterPro" id="IPR025870">
    <property type="entry name" value="Glyoxalase-like_dom"/>
</dbReference>
<dbReference type="RefSeq" id="WP_161099222.1">
    <property type="nucleotide sequence ID" value="NZ_WWCW01000120.1"/>
</dbReference>
<reference evidence="2 3" key="1">
    <citation type="submission" date="2020-01" db="EMBL/GenBank/DDBJ databases">
        <title>Novel species isolated from a subtropical stream in China.</title>
        <authorList>
            <person name="Lu H."/>
        </authorList>
    </citation>
    <scope>NUCLEOTIDE SEQUENCE [LARGE SCALE GENOMIC DNA]</scope>
    <source>
        <strain evidence="2 3">FT82W</strain>
    </source>
</reference>
<protein>
    <submittedName>
        <fullName evidence="2">Glyoxalase-like domain protein</fullName>
    </submittedName>
</protein>
<sequence>MRIDHLFIRARAGAPEAELLRSFGLSEGSGNRHPGQGTANRRFFFNDAFLELLWIADDDEVRNAQTSPTLLAERLADGSAACPFGVCFRPSGDDNAAPFPCWDYAPPYLPPGMRIGIGADVPASEPMWFFLPKGVAPAFYPEGRRQPLDHAAGVNAITSVTLTLPSPALSAPAQAAGAGPQLTLLEGDAYLMEIRFDHGAQGQTRDCRPTLPLVLHY</sequence>
<accession>A0A845GC10</accession>
<feature type="domain" description="Glyoxalase-like" evidence="1">
    <location>
        <begin position="3"/>
        <end position="167"/>
    </location>
</feature>
<proteinExistence type="predicted"/>
<evidence type="ECO:0000259" key="1">
    <source>
        <dbReference type="Pfam" id="PF13468"/>
    </source>
</evidence>